<name>A0A223NSV9_9SPHI</name>
<keyword evidence="2" id="KW-1185">Reference proteome</keyword>
<evidence type="ECO:0000313" key="1">
    <source>
        <dbReference type="EMBL" id="ASU32738.1"/>
    </source>
</evidence>
<dbReference type="AlphaFoldDB" id="A0A223NSV9"/>
<proteinExistence type="predicted"/>
<dbReference type="Proteomes" id="UP000215002">
    <property type="component" value="Chromosome"/>
</dbReference>
<protein>
    <submittedName>
        <fullName evidence="1">Uncharacterized protein</fullName>
    </submittedName>
</protein>
<sequence length="84" mass="8975">MSATLPVYGLLFGANALFSPDDSPSDGRPLYGLLFPVNAFFSPGPPLKLLAGLSKLLLLPDDEKDLFSPGASLLYFFDGRELLG</sequence>
<reference evidence="1 2" key="1">
    <citation type="submission" date="2017-08" db="EMBL/GenBank/DDBJ databases">
        <title>Complete genome sequence of Mucilaginibacter sp. strain BJC16-A31.</title>
        <authorList>
            <consortium name="Henan University of Science and Technology"/>
            <person name="You X."/>
        </authorList>
    </citation>
    <scope>NUCLEOTIDE SEQUENCE [LARGE SCALE GENOMIC DNA]</scope>
    <source>
        <strain evidence="1 2">BJC16-A31</strain>
    </source>
</reference>
<evidence type="ECO:0000313" key="2">
    <source>
        <dbReference type="Proteomes" id="UP000215002"/>
    </source>
</evidence>
<dbReference type="KEGG" id="muc:MuYL_0838"/>
<gene>
    <name evidence="1" type="ORF">MuYL_0838</name>
</gene>
<dbReference type="EMBL" id="CP022743">
    <property type="protein sequence ID" value="ASU32738.1"/>
    <property type="molecule type" value="Genomic_DNA"/>
</dbReference>
<accession>A0A223NSV9</accession>
<organism evidence="1 2">
    <name type="scientific">Mucilaginibacter xinganensis</name>
    <dbReference type="NCBI Taxonomy" id="1234841"/>
    <lineage>
        <taxon>Bacteria</taxon>
        <taxon>Pseudomonadati</taxon>
        <taxon>Bacteroidota</taxon>
        <taxon>Sphingobacteriia</taxon>
        <taxon>Sphingobacteriales</taxon>
        <taxon>Sphingobacteriaceae</taxon>
        <taxon>Mucilaginibacter</taxon>
    </lineage>
</organism>